<dbReference type="PROSITE" id="PS50026">
    <property type="entry name" value="EGF_3"/>
    <property type="match status" value="1"/>
</dbReference>
<evidence type="ECO:0000256" key="3">
    <source>
        <dbReference type="ARBA" id="ARBA00023157"/>
    </source>
</evidence>
<evidence type="ECO:0000256" key="5">
    <source>
        <dbReference type="SAM" id="SignalP"/>
    </source>
</evidence>
<dbReference type="KEGG" id="spu:100890352"/>
<evidence type="ECO:0000259" key="6">
    <source>
        <dbReference type="PROSITE" id="PS50026"/>
    </source>
</evidence>
<accession>A0A7M7MY84</accession>
<dbReference type="InterPro" id="IPR000742">
    <property type="entry name" value="EGF"/>
</dbReference>
<dbReference type="Gene3D" id="2.10.25.10">
    <property type="entry name" value="Laminin"/>
    <property type="match status" value="1"/>
</dbReference>
<dbReference type="InParanoid" id="A0A7M7MY84"/>
<dbReference type="EnsemblMetazoa" id="XM_030972074">
    <property type="protein sequence ID" value="XP_030827934"/>
    <property type="gene ID" value="LOC100890352"/>
</dbReference>
<dbReference type="SMART" id="SM00181">
    <property type="entry name" value="EGF"/>
    <property type="match status" value="3"/>
</dbReference>
<dbReference type="GeneID" id="100890352"/>
<evidence type="ECO:0000313" key="7">
    <source>
        <dbReference type="EnsemblMetazoa" id="XP_030827934"/>
    </source>
</evidence>
<keyword evidence="8" id="KW-1185">Reference proteome</keyword>
<protein>
    <recommendedName>
        <fullName evidence="6">EGF-like domain-containing protein</fullName>
    </recommendedName>
</protein>
<reference evidence="8" key="1">
    <citation type="submission" date="2015-02" db="EMBL/GenBank/DDBJ databases">
        <title>Genome sequencing for Strongylocentrotus purpuratus.</title>
        <authorList>
            <person name="Murali S."/>
            <person name="Liu Y."/>
            <person name="Vee V."/>
            <person name="English A."/>
            <person name="Wang M."/>
            <person name="Skinner E."/>
            <person name="Han Y."/>
            <person name="Muzny D.M."/>
            <person name="Worley K.C."/>
            <person name="Gibbs R.A."/>
        </authorList>
    </citation>
    <scope>NUCLEOTIDE SEQUENCE</scope>
</reference>
<evidence type="ECO:0000256" key="4">
    <source>
        <dbReference type="PROSITE-ProRule" id="PRU00076"/>
    </source>
</evidence>
<evidence type="ECO:0000256" key="1">
    <source>
        <dbReference type="ARBA" id="ARBA00022536"/>
    </source>
</evidence>
<dbReference type="PANTHER" id="PTHR24049">
    <property type="entry name" value="CRUMBS FAMILY MEMBER"/>
    <property type="match status" value="1"/>
</dbReference>
<feature type="signal peptide" evidence="5">
    <location>
        <begin position="1"/>
        <end position="29"/>
    </location>
</feature>
<name>A0A7M7MY84_STRPU</name>
<comment type="caution">
    <text evidence="4">Lacks conserved residue(s) required for the propagation of feature annotation.</text>
</comment>
<proteinExistence type="predicted"/>
<organism evidence="7 8">
    <name type="scientific">Strongylocentrotus purpuratus</name>
    <name type="common">Purple sea urchin</name>
    <dbReference type="NCBI Taxonomy" id="7668"/>
    <lineage>
        <taxon>Eukaryota</taxon>
        <taxon>Metazoa</taxon>
        <taxon>Echinodermata</taxon>
        <taxon>Eleutherozoa</taxon>
        <taxon>Echinozoa</taxon>
        <taxon>Echinoidea</taxon>
        <taxon>Euechinoidea</taxon>
        <taxon>Echinacea</taxon>
        <taxon>Camarodonta</taxon>
        <taxon>Echinidea</taxon>
        <taxon>Strongylocentrotidae</taxon>
        <taxon>Strongylocentrotus</taxon>
    </lineage>
</organism>
<dbReference type="AlphaFoldDB" id="A0A7M7MY84"/>
<keyword evidence="5" id="KW-0732">Signal</keyword>
<dbReference type="InterPro" id="IPR051022">
    <property type="entry name" value="Notch_Cell-Fate_Det"/>
</dbReference>
<reference evidence="7" key="2">
    <citation type="submission" date="2021-01" db="UniProtKB">
        <authorList>
            <consortium name="EnsemblMetazoa"/>
        </authorList>
    </citation>
    <scope>IDENTIFICATION</scope>
</reference>
<keyword evidence="1 4" id="KW-0245">EGF-like domain</keyword>
<sequence>MSMVHMSSLFIVSAFALIVGLLIIAQAAAENPRCRSEYTWISGGNEYGYEALNEDLCGSSSTCGGKYPKPDGLEDRPPPVEDDTVELDFFGIILDPTKNSTCLGITYTLNRYGASKVKGIQFLLDGLGYNSHNRPCCQVLNYTVELNYEAVVTNPSTGEPRKFSFDCFCDLWPLEPYTLTIRTLPVDFENQTLLDPSSIVRDFRVPGCSPTLEWDQYCQKSKEELWKPQLLVPEQLFPQYLELKVTFNIAPPDYRFIEYVISVLEIDVPKPMQYQVVETSSLISTPVMVNGLMMNVSSVIFTLEEGDIGKTVHTSMFPKCHSRENDCSTPTHVDETHLVEIIANPCDLDPCGELGSCEPHERLYKCLCNEGAILDRHPTLDGDTCIDNPCNSDPCGPLGTCGPEGAQYYCNCTSTALYDGETCIPDPCNVPNTCDKYSTCRLDDDFNSECFCADGITCIVDECKKESSPCITMATCGESSLDIVEGWKHHDCNCGNEAINSTMSEISVQMVERVMLAGVMSMSIATTSICQGEFDTTAPVFLATPSMRKGNVKRIRQCIWW</sequence>
<dbReference type="RefSeq" id="XP_030827934.1">
    <property type="nucleotide sequence ID" value="XM_030972074.1"/>
</dbReference>
<dbReference type="Proteomes" id="UP000007110">
    <property type="component" value="Unassembled WGS sequence"/>
</dbReference>
<keyword evidence="2" id="KW-0677">Repeat</keyword>
<keyword evidence="3" id="KW-1015">Disulfide bond</keyword>
<feature type="chain" id="PRO_5029824797" description="EGF-like domain-containing protein" evidence="5">
    <location>
        <begin position="30"/>
        <end position="561"/>
    </location>
</feature>
<feature type="domain" description="EGF-like" evidence="6">
    <location>
        <begin position="386"/>
        <end position="424"/>
    </location>
</feature>
<evidence type="ECO:0000313" key="8">
    <source>
        <dbReference type="Proteomes" id="UP000007110"/>
    </source>
</evidence>
<evidence type="ECO:0000256" key="2">
    <source>
        <dbReference type="ARBA" id="ARBA00022737"/>
    </source>
</evidence>